<dbReference type="InterPro" id="IPR020017">
    <property type="entry name" value="XapX_domain"/>
</dbReference>
<dbReference type="Proteomes" id="UP000652198">
    <property type="component" value="Unassembled WGS sequence"/>
</dbReference>
<protein>
    <submittedName>
        <fullName evidence="3">DUF1427 family protein</fullName>
    </submittedName>
</protein>
<evidence type="ECO:0000313" key="3">
    <source>
        <dbReference type="EMBL" id="NPT46523.1"/>
    </source>
</evidence>
<evidence type="ECO:0000256" key="2">
    <source>
        <dbReference type="SAM" id="Phobius"/>
    </source>
</evidence>
<proteinExistence type="predicted"/>
<feature type="transmembrane region" description="Helical" evidence="2">
    <location>
        <begin position="29"/>
        <end position="46"/>
    </location>
</feature>
<feature type="region of interest" description="Disordered" evidence="1">
    <location>
        <begin position="66"/>
        <end position="102"/>
    </location>
</feature>
<dbReference type="NCBIfam" id="TIGR03510">
    <property type="entry name" value="XapX"/>
    <property type="match status" value="1"/>
</dbReference>
<comment type="caution">
    <text evidence="3">The sequence shown here is derived from an EMBL/GenBank/DDBJ whole genome shotgun (WGS) entry which is preliminary data.</text>
</comment>
<organism evidence="3 4">
    <name type="scientific">Paraburkholderia solitsugae</name>
    <dbReference type="NCBI Taxonomy" id="2675748"/>
    <lineage>
        <taxon>Bacteria</taxon>
        <taxon>Pseudomonadati</taxon>
        <taxon>Pseudomonadota</taxon>
        <taxon>Betaproteobacteria</taxon>
        <taxon>Burkholderiales</taxon>
        <taxon>Burkholderiaceae</taxon>
        <taxon>Paraburkholderia</taxon>
    </lineage>
</organism>
<evidence type="ECO:0000256" key="1">
    <source>
        <dbReference type="SAM" id="MobiDB-lite"/>
    </source>
</evidence>
<gene>
    <name evidence="3" type="ORF">GNZ12_35465</name>
</gene>
<evidence type="ECO:0000313" key="4">
    <source>
        <dbReference type="Proteomes" id="UP000652198"/>
    </source>
</evidence>
<accession>A0ABX2C2Q2</accession>
<name>A0ABX2C2Q2_9BURK</name>
<keyword evidence="2" id="KW-1133">Transmembrane helix</keyword>
<dbReference type="InterPro" id="IPR009872">
    <property type="entry name" value="DUF1427"/>
</dbReference>
<keyword evidence="4" id="KW-1185">Reference proteome</keyword>
<dbReference type="Pfam" id="PF07235">
    <property type="entry name" value="DUF1427"/>
    <property type="match status" value="1"/>
</dbReference>
<keyword evidence="2" id="KW-0472">Membrane</keyword>
<keyword evidence="2" id="KW-0812">Transmembrane</keyword>
<dbReference type="EMBL" id="WOEY01000135">
    <property type="protein sequence ID" value="NPT46523.1"/>
    <property type="molecule type" value="Genomic_DNA"/>
</dbReference>
<sequence>MKPYILSLLGGILAGAIYSLIRVRSPAPPMVALVGLLGIVIGAQIIPTGRQLLASTTPPFAKTEMVQTHTTHSPPSNNAELISRAPAGGSILDGHQLQPTRR</sequence>
<dbReference type="RefSeq" id="WP_172316635.1">
    <property type="nucleotide sequence ID" value="NZ_WOEY01000135.1"/>
</dbReference>
<feature type="compositionally biased region" description="Polar residues" evidence="1">
    <location>
        <begin position="66"/>
        <end position="80"/>
    </location>
</feature>
<reference evidence="3 4" key="1">
    <citation type="submission" date="2019-11" db="EMBL/GenBank/DDBJ databases">
        <title>Metabolism of dissolved organic matter in forest soils.</title>
        <authorList>
            <person name="Cyle K.T."/>
            <person name="Wilhelm R.C."/>
            <person name="Martinez C.E."/>
        </authorList>
    </citation>
    <scope>NUCLEOTIDE SEQUENCE [LARGE SCALE GENOMIC DNA]</scope>
    <source>
        <strain evidence="3 4">1N</strain>
    </source>
</reference>